<gene>
    <name evidence="1" type="ORF">MRATA1EN1_LOCUS3586</name>
</gene>
<accession>A0ABN8XZ29</accession>
<proteinExistence type="predicted"/>
<keyword evidence="2" id="KW-1185">Reference proteome</keyword>
<organism evidence="1 2">
    <name type="scientific">Rangifer tarandus platyrhynchus</name>
    <name type="common">Svalbard reindeer</name>
    <dbReference type="NCBI Taxonomy" id="3082113"/>
    <lineage>
        <taxon>Eukaryota</taxon>
        <taxon>Metazoa</taxon>
        <taxon>Chordata</taxon>
        <taxon>Craniata</taxon>
        <taxon>Vertebrata</taxon>
        <taxon>Euteleostomi</taxon>
        <taxon>Mammalia</taxon>
        <taxon>Eutheria</taxon>
        <taxon>Laurasiatheria</taxon>
        <taxon>Artiodactyla</taxon>
        <taxon>Ruminantia</taxon>
        <taxon>Pecora</taxon>
        <taxon>Cervidae</taxon>
        <taxon>Odocoileinae</taxon>
        <taxon>Rangifer</taxon>
    </lineage>
</organism>
<dbReference type="Proteomes" id="UP001176941">
    <property type="component" value="Chromosome 11"/>
</dbReference>
<name>A0ABN8XZ29_RANTA</name>
<protein>
    <submittedName>
        <fullName evidence="1">Uncharacterized protein</fullName>
    </submittedName>
</protein>
<dbReference type="EMBL" id="OX459947">
    <property type="protein sequence ID" value="CAI9154624.1"/>
    <property type="molecule type" value="Genomic_DNA"/>
</dbReference>
<evidence type="ECO:0000313" key="1">
    <source>
        <dbReference type="EMBL" id="CAI9154624.1"/>
    </source>
</evidence>
<evidence type="ECO:0000313" key="2">
    <source>
        <dbReference type="Proteomes" id="UP001176941"/>
    </source>
</evidence>
<reference evidence="1" key="1">
    <citation type="submission" date="2023-04" db="EMBL/GenBank/DDBJ databases">
        <authorList>
            <consortium name="ELIXIR-Norway"/>
        </authorList>
    </citation>
    <scope>NUCLEOTIDE SEQUENCE [LARGE SCALE GENOMIC DNA]</scope>
</reference>
<sequence length="103" mass="11222">MTGADKMPVSLSPLSSLLSITDSSVPILASCKFSLPLSFLGEHLFKTGLVFALISNIKRLLTPESLAFSSFFPGRQARQHYVSPAGHRSSVFSPLHFEGRSNR</sequence>